<evidence type="ECO:0000256" key="2">
    <source>
        <dbReference type="SAM" id="MobiDB-lite"/>
    </source>
</evidence>
<evidence type="ECO:0000256" key="1">
    <source>
        <dbReference type="SAM" id="Coils"/>
    </source>
</evidence>
<organism evidence="4 5">
    <name type="scientific">Hyaloscypha variabilis (strain UAMH 11265 / GT02V1 / F)</name>
    <name type="common">Meliniomyces variabilis</name>
    <dbReference type="NCBI Taxonomy" id="1149755"/>
    <lineage>
        <taxon>Eukaryota</taxon>
        <taxon>Fungi</taxon>
        <taxon>Dikarya</taxon>
        <taxon>Ascomycota</taxon>
        <taxon>Pezizomycotina</taxon>
        <taxon>Leotiomycetes</taxon>
        <taxon>Helotiales</taxon>
        <taxon>Hyaloscyphaceae</taxon>
        <taxon>Hyaloscypha</taxon>
        <taxon>Hyaloscypha variabilis</taxon>
    </lineage>
</organism>
<dbReference type="Gene3D" id="1.10.287.110">
    <property type="entry name" value="DnaJ domain"/>
    <property type="match status" value="1"/>
</dbReference>
<dbReference type="Pfam" id="PF00226">
    <property type="entry name" value="DnaJ"/>
    <property type="match status" value="1"/>
</dbReference>
<dbReference type="InterPro" id="IPR036869">
    <property type="entry name" value="J_dom_sf"/>
</dbReference>
<accession>A0A2J6S3Z5</accession>
<feature type="region of interest" description="Disordered" evidence="2">
    <location>
        <begin position="75"/>
        <end position="107"/>
    </location>
</feature>
<dbReference type="PROSITE" id="PS00636">
    <property type="entry name" value="DNAJ_1"/>
    <property type="match status" value="1"/>
</dbReference>
<dbReference type="InterPro" id="IPR001623">
    <property type="entry name" value="DnaJ_domain"/>
</dbReference>
<dbReference type="CDD" id="cd06257">
    <property type="entry name" value="DnaJ"/>
    <property type="match status" value="1"/>
</dbReference>
<dbReference type="PANTHER" id="PTHR43948">
    <property type="entry name" value="DNAJ HOMOLOG SUBFAMILY B"/>
    <property type="match status" value="1"/>
</dbReference>
<evidence type="ECO:0000259" key="3">
    <source>
        <dbReference type="PROSITE" id="PS50076"/>
    </source>
</evidence>
<name>A0A2J6S3Z5_HYAVF</name>
<dbReference type="GO" id="GO:0051087">
    <property type="term" value="F:protein-folding chaperone binding"/>
    <property type="evidence" value="ECO:0007669"/>
    <property type="project" value="TreeGrafter"/>
</dbReference>
<sequence length="294" mass="33821">MPPPPDFDYYKELQLGRIAPAEDIKNSYRRLALIHHPDKNPENRVAATAAFQKIQTAYETLSDPRARAIYDARSSCSTTLPSSGRSPFDSEDDNDDDDNDVDDDFDDDFDAEKTFADFIHGQFGRGGPPGYSSQGYSGFGPFFHDGNFGFYSHRMDPEEMRKREEEREKAKEASRQRMANEIRQRMEREEALAKARKEAKMAEEKQRMAEKEGREMAERAKNEKIWVAEQAITQEEKQRLCLHSEVWSKEKFPKKVKCEACGQKRGIVGYRCPHCALLTCQVCLNKFNEARKAP</sequence>
<evidence type="ECO:0000313" key="5">
    <source>
        <dbReference type="Proteomes" id="UP000235786"/>
    </source>
</evidence>
<dbReference type="PROSITE" id="PS50076">
    <property type="entry name" value="DNAJ_2"/>
    <property type="match status" value="1"/>
</dbReference>
<keyword evidence="5" id="KW-1185">Reference proteome</keyword>
<dbReference type="Proteomes" id="UP000235786">
    <property type="component" value="Unassembled WGS sequence"/>
</dbReference>
<feature type="coiled-coil region" evidence="1">
    <location>
        <begin position="178"/>
        <end position="214"/>
    </location>
</feature>
<feature type="compositionally biased region" description="Acidic residues" evidence="2">
    <location>
        <begin position="89"/>
        <end position="107"/>
    </location>
</feature>
<dbReference type="GO" id="GO:0044183">
    <property type="term" value="F:protein folding chaperone"/>
    <property type="evidence" value="ECO:0007669"/>
    <property type="project" value="TreeGrafter"/>
</dbReference>
<dbReference type="SUPFAM" id="SSF46565">
    <property type="entry name" value="Chaperone J-domain"/>
    <property type="match status" value="1"/>
</dbReference>
<dbReference type="GO" id="GO:0051082">
    <property type="term" value="F:unfolded protein binding"/>
    <property type="evidence" value="ECO:0007669"/>
    <property type="project" value="TreeGrafter"/>
</dbReference>
<dbReference type="PANTHER" id="PTHR43948:SF10">
    <property type="entry name" value="MRJ, ISOFORM E"/>
    <property type="match status" value="1"/>
</dbReference>
<evidence type="ECO:0000313" key="4">
    <source>
        <dbReference type="EMBL" id="PMD45465.1"/>
    </source>
</evidence>
<gene>
    <name evidence="4" type="ORF">L207DRAFT_562641</name>
</gene>
<dbReference type="InterPro" id="IPR018253">
    <property type="entry name" value="DnaJ_domain_CS"/>
</dbReference>
<dbReference type="GO" id="GO:0005737">
    <property type="term" value="C:cytoplasm"/>
    <property type="evidence" value="ECO:0007669"/>
    <property type="project" value="TreeGrafter"/>
</dbReference>
<dbReference type="PRINTS" id="PR00625">
    <property type="entry name" value="JDOMAIN"/>
</dbReference>
<reference evidence="4 5" key="1">
    <citation type="submission" date="2016-04" db="EMBL/GenBank/DDBJ databases">
        <title>A degradative enzymes factory behind the ericoid mycorrhizal symbiosis.</title>
        <authorList>
            <consortium name="DOE Joint Genome Institute"/>
            <person name="Martino E."/>
            <person name="Morin E."/>
            <person name="Grelet G."/>
            <person name="Kuo A."/>
            <person name="Kohler A."/>
            <person name="Daghino S."/>
            <person name="Barry K."/>
            <person name="Choi C."/>
            <person name="Cichocki N."/>
            <person name="Clum A."/>
            <person name="Copeland A."/>
            <person name="Hainaut M."/>
            <person name="Haridas S."/>
            <person name="Labutti K."/>
            <person name="Lindquist E."/>
            <person name="Lipzen A."/>
            <person name="Khouja H.-R."/>
            <person name="Murat C."/>
            <person name="Ohm R."/>
            <person name="Olson A."/>
            <person name="Spatafora J."/>
            <person name="Veneault-Fourrey C."/>
            <person name="Henrissat B."/>
            <person name="Grigoriev I."/>
            <person name="Martin F."/>
            <person name="Perotto S."/>
        </authorList>
    </citation>
    <scope>NUCLEOTIDE SEQUENCE [LARGE SCALE GENOMIC DNA]</scope>
    <source>
        <strain evidence="4 5">F</strain>
    </source>
</reference>
<feature type="domain" description="J" evidence="3">
    <location>
        <begin position="8"/>
        <end position="74"/>
    </location>
</feature>
<dbReference type="AlphaFoldDB" id="A0A2J6S3Z5"/>
<keyword evidence="1" id="KW-0175">Coiled coil</keyword>
<dbReference type="STRING" id="1149755.A0A2J6S3Z5"/>
<dbReference type="OrthoDB" id="10250354at2759"/>
<proteinExistence type="predicted"/>
<dbReference type="GO" id="GO:0005634">
    <property type="term" value="C:nucleus"/>
    <property type="evidence" value="ECO:0007669"/>
    <property type="project" value="TreeGrafter"/>
</dbReference>
<protein>
    <submittedName>
        <fullName evidence="4">DnaJ-domain-containing protein</fullName>
    </submittedName>
</protein>
<dbReference type="EMBL" id="KZ613940">
    <property type="protein sequence ID" value="PMD45465.1"/>
    <property type="molecule type" value="Genomic_DNA"/>
</dbReference>
<feature type="compositionally biased region" description="Polar residues" evidence="2">
    <location>
        <begin position="75"/>
        <end position="85"/>
    </location>
</feature>
<dbReference type="SMART" id="SM00271">
    <property type="entry name" value="DnaJ"/>
    <property type="match status" value="1"/>
</dbReference>